<dbReference type="Pfam" id="PF20237">
    <property type="entry name" value="DUF6594"/>
    <property type="match status" value="1"/>
</dbReference>
<keyword evidence="1" id="KW-1133">Transmembrane helix</keyword>
<gene>
    <name evidence="3" type="ORF">EJ04DRAFT_580169</name>
</gene>
<comment type="caution">
    <text evidence="3">The sequence shown here is derived from an EMBL/GenBank/DDBJ whole genome shotgun (WGS) entry which is preliminary data.</text>
</comment>
<feature type="transmembrane region" description="Helical" evidence="1">
    <location>
        <begin position="250"/>
        <end position="269"/>
    </location>
</feature>
<keyword evidence="4" id="KW-1185">Reference proteome</keyword>
<name>A0A9P4QQZ3_9PLEO</name>
<keyword evidence="1" id="KW-0472">Membrane</keyword>
<evidence type="ECO:0000313" key="4">
    <source>
        <dbReference type="Proteomes" id="UP000799444"/>
    </source>
</evidence>
<evidence type="ECO:0000259" key="2">
    <source>
        <dbReference type="Pfam" id="PF20237"/>
    </source>
</evidence>
<organism evidence="3 4">
    <name type="scientific">Polyplosphaeria fusca</name>
    <dbReference type="NCBI Taxonomy" id="682080"/>
    <lineage>
        <taxon>Eukaryota</taxon>
        <taxon>Fungi</taxon>
        <taxon>Dikarya</taxon>
        <taxon>Ascomycota</taxon>
        <taxon>Pezizomycotina</taxon>
        <taxon>Dothideomycetes</taxon>
        <taxon>Pleosporomycetidae</taxon>
        <taxon>Pleosporales</taxon>
        <taxon>Tetraplosphaeriaceae</taxon>
        <taxon>Polyplosphaeria</taxon>
    </lineage>
</organism>
<feature type="domain" description="DUF6594" evidence="2">
    <location>
        <begin position="30"/>
        <end position="268"/>
    </location>
</feature>
<feature type="transmembrane region" description="Helical" evidence="1">
    <location>
        <begin position="221"/>
        <end position="244"/>
    </location>
</feature>
<sequence length="297" mass="33611">MPGDAFQGIARDLIQRLHRHTSTFQDVAPYPKAVLCEKFIEYRMRILACFESEVERRHADLEAYMGEVRGGKRAAEEDEEIRSDFTSRVMALFEVLHLHCLTFQDIKISTEPGRIDPHFMDYYRSCLADLADNAQFPVQAPNGKSIDYFGKQGDPAPRTLIAVRGDDMDSLERSILDHAVEPFLAWVWDPLKNSWRKITCGKDRQNETHVTRNFRRSRITLVAKIAVCLVVAIFLTAVGVALYAITDIRVQIAVIAIFASAFCLSALYVGPTSFPTCTLALGFFQAMIFFVGFNRTT</sequence>
<dbReference type="InterPro" id="IPR046529">
    <property type="entry name" value="DUF6594"/>
</dbReference>
<dbReference type="EMBL" id="ML996227">
    <property type="protein sequence ID" value="KAF2730060.1"/>
    <property type="molecule type" value="Genomic_DNA"/>
</dbReference>
<proteinExistence type="predicted"/>
<reference evidence="3" key="1">
    <citation type="journal article" date="2020" name="Stud. Mycol.">
        <title>101 Dothideomycetes genomes: a test case for predicting lifestyles and emergence of pathogens.</title>
        <authorList>
            <person name="Haridas S."/>
            <person name="Albert R."/>
            <person name="Binder M."/>
            <person name="Bloem J."/>
            <person name="Labutti K."/>
            <person name="Salamov A."/>
            <person name="Andreopoulos B."/>
            <person name="Baker S."/>
            <person name="Barry K."/>
            <person name="Bills G."/>
            <person name="Bluhm B."/>
            <person name="Cannon C."/>
            <person name="Castanera R."/>
            <person name="Culley D."/>
            <person name="Daum C."/>
            <person name="Ezra D."/>
            <person name="Gonzalez J."/>
            <person name="Henrissat B."/>
            <person name="Kuo A."/>
            <person name="Liang C."/>
            <person name="Lipzen A."/>
            <person name="Lutzoni F."/>
            <person name="Magnuson J."/>
            <person name="Mondo S."/>
            <person name="Nolan M."/>
            <person name="Ohm R."/>
            <person name="Pangilinan J."/>
            <person name="Park H.-J."/>
            <person name="Ramirez L."/>
            <person name="Alfaro M."/>
            <person name="Sun H."/>
            <person name="Tritt A."/>
            <person name="Yoshinaga Y."/>
            <person name="Zwiers L.-H."/>
            <person name="Turgeon B."/>
            <person name="Goodwin S."/>
            <person name="Spatafora J."/>
            <person name="Crous P."/>
            <person name="Grigoriev I."/>
        </authorList>
    </citation>
    <scope>NUCLEOTIDE SEQUENCE</scope>
    <source>
        <strain evidence="3">CBS 125425</strain>
    </source>
</reference>
<keyword evidence="1" id="KW-0812">Transmembrane</keyword>
<evidence type="ECO:0000256" key="1">
    <source>
        <dbReference type="SAM" id="Phobius"/>
    </source>
</evidence>
<evidence type="ECO:0000313" key="3">
    <source>
        <dbReference type="EMBL" id="KAF2730060.1"/>
    </source>
</evidence>
<protein>
    <recommendedName>
        <fullName evidence="2">DUF6594 domain-containing protein</fullName>
    </recommendedName>
</protein>
<feature type="transmembrane region" description="Helical" evidence="1">
    <location>
        <begin position="276"/>
        <end position="293"/>
    </location>
</feature>
<dbReference type="AlphaFoldDB" id="A0A9P4QQZ3"/>
<dbReference type="Proteomes" id="UP000799444">
    <property type="component" value="Unassembled WGS sequence"/>
</dbReference>
<dbReference type="OrthoDB" id="3795611at2759"/>
<accession>A0A9P4QQZ3</accession>